<dbReference type="InterPro" id="IPR020843">
    <property type="entry name" value="ER"/>
</dbReference>
<dbReference type="RefSeq" id="WP_093852668.1">
    <property type="nucleotide sequence ID" value="NZ_JAVRER010000014.1"/>
</dbReference>
<name>A0ABD5E667_9ACTN</name>
<dbReference type="Proteomes" id="UP001183607">
    <property type="component" value="Unassembled WGS sequence"/>
</dbReference>
<evidence type="ECO:0000313" key="3">
    <source>
        <dbReference type="EMBL" id="MDT0416173.1"/>
    </source>
</evidence>
<protein>
    <submittedName>
        <fullName evidence="3">NADP-dependent oxidoreductase</fullName>
        <ecNumber evidence="3">1.-.-.-</ecNumber>
    </submittedName>
</protein>
<dbReference type="GO" id="GO:0016491">
    <property type="term" value="F:oxidoreductase activity"/>
    <property type="evidence" value="ECO:0007669"/>
    <property type="project" value="UniProtKB-KW"/>
</dbReference>
<dbReference type="InterPro" id="IPR013154">
    <property type="entry name" value="ADH-like_N"/>
</dbReference>
<gene>
    <name evidence="3" type="ORF">RM574_11795</name>
</gene>
<dbReference type="InterPro" id="IPR036291">
    <property type="entry name" value="NAD(P)-bd_dom_sf"/>
</dbReference>
<accession>A0ABD5E667</accession>
<organism evidence="3 4">
    <name type="scientific">Streptomyces evansiae</name>
    <dbReference type="NCBI Taxonomy" id="3075535"/>
    <lineage>
        <taxon>Bacteria</taxon>
        <taxon>Bacillati</taxon>
        <taxon>Actinomycetota</taxon>
        <taxon>Actinomycetes</taxon>
        <taxon>Kitasatosporales</taxon>
        <taxon>Streptomycetaceae</taxon>
        <taxon>Streptomyces</taxon>
    </lineage>
</organism>
<dbReference type="AlphaFoldDB" id="A0ABD5E667"/>
<dbReference type="Pfam" id="PF13602">
    <property type="entry name" value="ADH_zinc_N_2"/>
    <property type="match status" value="1"/>
</dbReference>
<evidence type="ECO:0000313" key="4">
    <source>
        <dbReference type="Proteomes" id="UP001183607"/>
    </source>
</evidence>
<dbReference type="SUPFAM" id="SSF51735">
    <property type="entry name" value="NAD(P)-binding Rossmann-fold domains"/>
    <property type="match status" value="1"/>
</dbReference>
<dbReference type="CDD" id="cd05289">
    <property type="entry name" value="MDR_like_2"/>
    <property type="match status" value="1"/>
</dbReference>
<dbReference type="PANTHER" id="PTHR44154:SF1">
    <property type="entry name" value="QUINONE OXIDOREDUCTASE"/>
    <property type="match status" value="1"/>
</dbReference>
<feature type="domain" description="Enoyl reductase (ER)" evidence="2">
    <location>
        <begin position="11"/>
        <end position="305"/>
    </location>
</feature>
<evidence type="ECO:0000259" key="2">
    <source>
        <dbReference type="SMART" id="SM00829"/>
    </source>
</evidence>
<evidence type="ECO:0000256" key="1">
    <source>
        <dbReference type="ARBA" id="ARBA00022857"/>
    </source>
</evidence>
<dbReference type="PANTHER" id="PTHR44154">
    <property type="entry name" value="QUINONE OXIDOREDUCTASE"/>
    <property type="match status" value="1"/>
</dbReference>
<dbReference type="InterPro" id="IPR011032">
    <property type="entry name" value="GroES-like_sf"/>
</dbReference>
<dbReference type="EC" id="1.-.-.-" evidence="3"/>
<sequence length="307" mass="31628">MSKAVRFDEYGGVDVLEVRDVPVPVPAADEVLVRVRAAGINPGEAKIREGAMHERWPAIFPSGQGSDLAGVVESTGPGVSAFAPGDEVLGHTYARASQATYAVVPAAQLVPKPPELSFDVAGSLFVVGTTAYASVRAVAPREGETVVVAGAAGGVGVVAVQLARRTGARVLGLASERHHEWLRAHGVEPVAYGEGVADRVREAAGPQGVAAFIDLAGNDYVALALDLGVSPERVNTVVDFAAAEKYGVRAEGGMAADDAATVSDLAALAARGDLDIPIAARYPLDEVRAAYTELALGHTRGKIVLLP</sequence>
<keyword evidence="1" id="KW-0521">NADP</keyword>
<dbReference type="InterPro" id="IPR051603">
    <property type="entry name" value="Zinc-ADH_QOR/CCCR"/>
</dbReference>
<dbReference type="SUPFAM" id="SSF50129">
    <property type="entry name" value="GroES-like"/>
    <property type="match status" value="1"/>
</dbReference>
<dbReference type="SMART" id="SM00829">
    <property type="entry name" value="PKS_ER"/>
    <property type="match status" value="1"/>
</dbReference>
<comment type="caution">
    <text evidence="3">The sequence shown here is derived from an EMBL/GenBank/DDBJ whole genome shotgun (WGS) entry which is preliminary data.</text>
</comment>
<dbReference type="EMBL" id="JAVRER010000014">
    <property type="protein sequence ID" value="MDT0416173.1"/>
    <property type="molecule type" value="Genomic_DNA"/>
</dbReference>
<keyword evidence="3" id="KW-0560">Oxidoreductase</keyword>
<dbReference type="Pfam" id="PF08240">
    <property type="entry name" value="ADH_N"/>
    <property type="match status" value="1"/>
</dbReference>
<dbReference type="Gene3D" id="3.90.180.10">
    <property type="entry name" value="Medium-chain alcohol dehydrogenases, catalytic domain"/>
    <property type="match status" value="1"/>
</dbReference>
<dbReference type="Gene3D" id="3.40.50.720">
    <property type="entry name" value="NAD(P)-binding Rossmann-like Domain"/>
    <property type="match status" value="1"/>
</dbReference>
<reference evidence="4" key="1">
    <citation type="submission" date="2023-07" db="EMBL/GenBank/DDBJ databases">
        <title>30 novel species of actinomycetes from the DSMZ collection.</title>
        <authorList>
            <person name="Nouioui I."/>
        </authorList>
    </citation>
    <scope>NUCLEOTIDE SEQUENCE [LARGE SCALE GENOMIC DNA]</scope>
    <source>
        <strain evidence="4">DSM 41982</strain>
    </source>
</reference>
<proteinExistence type="predicted"/>